<feature type="domain" description="HicB-like antitoxin of toxin-antitoxin system" evidence="1">
    <location>
        <begin position="6"/>
        <end position="82"/>
    </location>
</feature>
<dbReference type="Gene3D" id="3.30.160.250">
    <property type="match status" value="1"/>
</dbReference>
<dbReference type="Pfam" id="PF15919">
    <property type="entry name" value="HicB_lk_antitox"/>
    <property type="match status" value="1"/>
</dbReference>
<sequence length="133" mass="15335">MTKYVYPAIFTPEKEGGFSVNFPDLESCYTCGKDIKDALLMAEDVLAFVLYDYERENREIPVPSDRETFTLAEGEFVNYVLCDTMEYRKRNNNRAVKKTLTIPEWLNETAVAMGLNFSQILQQALLDKINSKQ</sequence>
<protein>
    <submittedName>
        <fullName evidence="2">Toxin-antitoxin system, antitoxin component, HicB family</fullName>
    </submittedName>
</protein>
<dbReference type="EMBL" id="ACCL02000001">
    <property type="protein sequence ID" value="EET62813.1"/>
    <property type="molecule type" value="Genomic_DNA"/>
</dbReference>
<reference evidence="2" key="1">
    <citation type="submission" date="2009-07" db="EMBL/GenBank/DDBJ databases">
        <authorList>
            <person name="Weinstock G."/>
            <person name="Sodergren E."/>
            <person name="Clifton S."/>
            <person name="Fulton L."/>
            <person name="Fulton B."/>
            <person name="Courtney L."/>
            <person name="Fronick C."/>
            <person name="Harrison M."/>
            <person name="Strong C."/>
            <person name="Farmer C."/>
            <person name="Delahaunty K."/>
            <person name="Markovic C."/>
            <person name="Hall O."/>
            <person name="Minx P."/>
            <person name="Tomlinson C."/>
            <person name="Mitreva M."/>
            <person name="Nelson J."/>
            <person name="Hou S."/>
            <person name="Wollam A."/>
            <person name="Pepin K.H."/>
            <person name="Johnson M."/>
            <person name="Bhonagiri V."/>
            <person name="Nash W.E."/>
            <person name="Warren W."/>
            <person name="Chinwalla A."/>
            <person name="Mardis E.R."/>
            <person name="Wilson R.K."/>
        </authorList>
    </citation>
    <scope>NUCLEOTIDE SEQUENCE [LARGE SCALE GENOMIC DNA]</scope>
    <source>
        <strain evidence="2">DSM 14469</strain>
    </source>
</reference>
<gene>
    <name evidence="2" type="ORF">BRYFOR_05164</name>
</gene>
<dbReference type="InterPro" id="IPR035069">
    <property type="entry name" value="TTHA1013/TTHA0281-like"/>
</dbReference>
<evidence type="ECO:0000259" key="1">
    <source>
        <dbReference type="Pfam" id="PF15919"/>
    </source>
</evidence>
<comment type="caution">
    <text evidence="2">The sequence shown here is derived from an EMBL/GenBank/DDBJ whole genome shotgun (WGS) entry which is preliminary data.</text>
</comment>
<keyword evidence="3" id="KW-1185">Reference proteome</keyword>
<organism evidence="2 3">
    <name type="scientific">Marvinbryantia formatexigens DSM 14469</name>
    <dbReference type="NCBI Taxonomy" id="478749"/>
    <lineage>
        <taxon>Bacteria</taxon>
        <taxon>Bacillati</taxon>
        <taxon>Bacillota</taxon>
        <taxon>Clostridia</taxon>
        <taxon>Lachnospirales</taxon>
        <taxon>Lachnospiraceae</taxon>
        <taxon>Marvinbryantia</taxon>
    </lineage>
</organism>
<proteinExistence type="predicted"/>
<dbReference type="STRING" id="168384.SAMN05660368_01778"/>
<evidence type="ECO:0000313" key="2">
    <source>
        <dbReference type="EMBL" id="EET62813.1"/>
    </source>
</evidence>
<name>C6L974_9FIRM</name>
<dbReference type="RefSeq" id="WP_006859966.1">
    <property type="nucleotide sequence ID" value="NZ_ACCL02000001.1"/>
</dbReference>
<dbReference type="InterPro" id="IPR031807">
    <property type="entry name" value="HicB-like"/>
</dbReference>
<dbReference type="SUPFAM" id="SSF143100">
    <property type="entry name" value="TTHA1013/TTHA0281-like"/>
    <property type="match status" value="1"/>
</dbReference>
<dbReference type="eggNOG" id="COG1598">
    <property type="taxonomic scope" value="Bacteria"/>
</dbReference>
<dbReference type="Proteomes" id="UP000005561">
    <property type="component" value="Unassembled WGS sequence"/>
</dbReference>
<dbReference type="OrthoDB" id="5419659at2"/>
<accession>C6L974</accession>
<dbReference type="AlphaFoldDB" id="C6L974"/>
<evidence type="ECO:0000313" key="3">
    <source>
        <dbReference type="Proteomes" id="UP000005561"/>
    </source>
</evidence>